<keyword evidence="3" id="KW-1185">Reference proteome</keyword>
<sequence>MALDLGNCVAKRPAIGIRERGSGHEYSLAKPNPIPRVEERQIYRDAGIHRFCRAEEEPKNHYAAKASAQRFANSIRVERKTPRNSALRLGQPRS</sequence>
<organism evidence="2 3">
    <name type="scientific">Xylaria bambusicola</name>
    <dbReference type="NCBI Taxonomy" id="326684"/>
    <lineage>
        <taxon>Eukaryota</taxon>
        <taxon>Fungi</taxon>
        <taxon>Dikarya</taxon>
        <taxon>Ascomycota</taxon>
        <taxon>Pezizomycotina</taxon>
        <taxon>Sordariomycetes</taxon>
        <taxon>Xylariomycetidae</taxon>
        <taxon>Xylariales</taxon>
        <taxon>Xylariaceae</taxon>
        <taxon>Xylaria</taxon>
    </lineage>
</organism>
<feature type="region of interest" description="Disordered" evidence="1">
    <location>
        <begin position="73"/>
        <end position="94"/>
    </location>
</feature>
<name>A0AAN7YUR4_9PEZI</name>
<evidence type="ECO:0000313" key="2">
    <source>
        <dbReference type="EMBL" id="KAK5625460.1"/>
    </source>
</evidence>
<accession>A0AAN7YUR4</accession>
<protein>
    <submittedName>
        <fullName evidence="2">Uncharacterized protein</fullName>
    </submittedName>
</protein>
<proteinExistence type="predicted"/>
<evidence type="ECO:0000256" key="1">
    <source>
        <dbReference type="SAM" id="MobiDB-lite"/>
    </source>
</evidence>
<gene>
    <name evidence="2" type="ORF">RRF57_001175</name>
</gene>
<dbReference type="AlphaFoldDB" id="A0AAN7YUR4"/>
<reference evidence="2 3" key="1">
    <citation type="submission" date="2023-10" db="EMBL/GenBank/DDBJ databases">
        <title>Draft genome sequence of Xylaria bambusicola isolate GMP-LS, the root and basal stem rot pathogen of sugarcane in Indonesia.</title>
        <authorList>
            <person name="Selvaraj P."/>
            <person name="Muralishankar V."/>
            <person name="Muruganantham S."/>
            <person name="Sp S."/>
            <person name="Haryani S."/>
            <person name="Lau K.J.X."/>
            <person name="Naqvi N.I."/>
        </authorList>
    </citation>
    <scope>NUCLEOTIDE SEQUENCE [LARGE SCALE GENOMIC DNA]</scope>
    <source>
        <strain evidence="2">GMP-LS</strain>
    </source>
</reference>
<dbReference type="Proteomes" id="UP001305414">
    <property type="component" value="Unassembled WGS sequence"/>
</dbReference>
<dbReference type="EMBL" id="JAWHQM010000002">
    <property type="protein sequence ID" value="KAK5625460.1"/>
    <property type="molecule type" value="Genomic_DNA"/>
</dbReference>
<comment type="caution">
    <text evidence="2">The sequence shown here is derived from an EMBL/GenBank/DDBJ whole genome shotgun (WGS) entry which is preliminary data.</text>
</comment>
<evidence type="ECO:0000313" key="3">
    <source>
        <dbReference type="Proteomes" id="UP001305414"/>
    </source>
</evidence>